<keyword evidence="1" id="KW-0472">Membrane</keyword>
<evidence type="ECO:0000313" key="2">
    <source>
        <dbReference type="EMBL" id="OXA62094.1"/>
    </source>
</evidence>
<comment type="caution">
    <text evidence="2">The sequence shown here is derived from an EMBL/GenBank/DDBJ whole genome shotgun (WGS) entry which is preliminary data.</text>
</comment>
<evidence type="ECO:0000313" key="3">
    <source>
        <dbReference type="Proteomes" id="UP000198287"/>
    </source>
</evidence>
<feature type="transmembrane region" description="Helical" evidence="1">
    <location>
        <begin position="60"/>
        <end position="85"/>
    </location>
</feature>
<feature type="transmembrane region" description="Helical" evidence="1">
    <location>
        <begin position="303"/>
        <end position="327"/>
    </location>
</feature>
<evidence type="ECO:0000256" key="1">
    <source>
        <dbReference type="SAM" id="Phobius"/>
    </source>
</evidence>
<keyword evidence="3" id="KW-1185">Reference proteome</keyword>
<proteinExistence type="predicted"/>
<gene>
    <name evidence="2" type="ORF">Fcan01_00528</name>
</gene>
<feature type="transmembrane region" description="Helical" evidence="1">
    <location>
        <begin position="347"/>
        <end position="366"/>
    </location>
</feature>
<reference evidence="2 3" key="1">
    <citation type="submission" date="2015-12" db="EMBL/GenBank/DDBJ databases">
        <title>The genome of Folsomia candida.</title>
        <authorList>
            <person name="Faddeeva A."/>
            <person name="Derks M.F."/>
            <person name="Anvar Y."/>
            <person name="Smit S."/>
            <person name="Van Straalen N."/>
            <person name="Roelofs D."/>
        </authorList>
    </citation>
    <scope>NUCLEOTIDE SEQUENCE [LARGE SCALE GENOMIC DNA]</scope>
    <source>
        <strain evidence="2 3">VU population</strain>
        <tissue evidence="2">Whole body</tissue>
    </source>
</reference>
<dbReference type="AlphaFoldDB" id="A0A226EYC9"/>
<organism evidence="2 3">
    <name type="scientific">Folsomia candida</name>
    <name type="common">Springtail</name>
    <dbReference type="NCBI Taxonomy" id="158441"/>
    <lineage>
        <taxon>Eukaryota</taxon>
        <taxon>Metazoa</taxon>
        <taxon>Ecdysozoa</taxon>
        <taxon>Arthropoda</taxon>
        <taxon>Hexapoda</taxon>
        <taxon>Collembola</taxon>
        <taxon>Entomobryomorpha</taxon>
        <taxon>Isotomoidea</taxon>
        <taxon>Isotomidae</taxon>
        <taxon>Proisotominae</taxon>
        <taxon>Folsomia</taxon>
    </lineage>
</organism>
<name>A0A226EYC9_FOLCA</name>
<sequence>MENYYSSIPLHLPTSCSVVMVLPEEKPQILDNQLDVQLNRNINPVTIVKPEYLVRTKSSLPGGICLVVVTLFLALDVSISSALLLNRMLTRETMYFLILPSSSPEKIDFRQFQSSNFQTAHPNLILLRNVAQPNNTGLQVTMTPICYLCPETNQVQTQGINTTRANSRFELHDLKLLMKRLNSQGYGKPAFVDGIGSPTSTVFIRNLELSMKTNWTIGYTVKVLLGILSSKMNFTMSISTDDLVRGPRLHVCNHCEPSPPSEKSTRYGHSIMHIDEVSFFYCTEFVTVNSASAYSFLLAPFDILIWVSILGHVVLIALIFRSPWFALNIFWGLLGIPYLKAWRKSKVLVIVSLSLLVLQFYYVAFFTSEIILPFQPVQVETNHDLFVTRGYRYVRSSCDKASDYEAYVQRHNKSFLRFKINPAREHFLLIDPACEGDKGEFYRCGKFVGKAADTVQTKFTKQRIAQVGKVYPAFYCNVVKERWDVVYTTMNYDSHMSQSFGESMTYLQSGGIDLCFERIFMAGAERQGMSGTKTGGGGNVHGRPASGHLFSLLKLCGVMFTVCGGCLIGEILVGRKFISRWKNVTKLQTST</sequence>
<keyword evidence="1" id="KW-1133">Transmembrane helix</keyword>
<dbReference type="EMBL" id="LNIX01000001">
    <property type="protein sequence ID" value="OXA62094.1"/>
    <property type="molecule type" value="Genomic_DNA"/>
</dbReference>
<keyword evidence="1" id="KW-0812">Transmembrane</keyword>
<protein>
    <submittedName>
        <fullName evidence="2">Uncharacterized protein</fullName>
    </submittedName>
</protein>
<dbReference type="Proteomes" id="UP000198287">
    <property type="component" value="Unassembled WGS sequence"/>
</dbReference>
<accession>A0A226EYC9</accession>